<keyword evidence="5" id="KW-0325">Glycoprotein</keyword>
<evidence type="ECO:0000313" key="10">
    <source>
        <dbReference type="Proteomes" id="UP000215335"/>
    </source>
</evidence>
<dbReference type="EMBL" id="NNAY01000362">
    <property type="protein sequence ID" value="OXU28882.1"/>
    <property type="molecule type" value="Genomic_DNA"/>
</dbReference>
<evidence type="ECO:0000256" key="6">
    <source>
        <dbReference type="SAM" id="MobiDB-lite"/>
    </source>
</evidence>
<dbReference type="Pfam" id="PF02199">
    <property type="entry name" value="SapA"/>
    <property type="match status" value="1"/>
</dbReference>
<gene>
    <name evidence="9" type="ORF">TSAR_009571</name>
</gene>
<keyword evidence="10" id="KW-1185">Reference proteome</keyword>
<evidence type="ECO:0000256" key="2">
    <source>
        <dbReference type="ARBA" id="ARBA00022525"/>
    </source>
</evidence>
<feature type="domain" description="Saposin A-type" evidence="8">
    <location>
        <begin position="26"/>
        <end position="51"/>
    </location>
</feature>
<evidence type="ECO:0000256" key="7">
    <source>
        <dbReference type="SAM" id="SignalP"/>
    </source>
</evidence>
<evidence type="ECO:0000256" key="4">
    <source>
        <dbReference type="ARBA" id="ARBA00023157"/>
    </source>
</evidence>
<keyword evidence="3 7" id="KW-0732">Signal</keyword>
<reference evidence="9 10" key="1">
    <citation type="journal article" date="2017" name="Curr. Biol.">
        <title>The Evolution of Venom by Co-option of Single-Copy Genes.</title>
        <authorList>
            <person name="Martinson E.O."/>
            <person name="Mrinalini"/>
            <person name="Kelkar Y.D."/>
            <person name="Chang C.H."/>
            <person name="Werren J.H."/>
        </authorList>
    </citation>
    <scope>NUCLEOTIDE SEQUENCE [LARGE SCALE GENOMIC DNA]</scope>
    <source>
        <strain evidence="9 10">Alberta</strain>
        <tissue evidence="9">Whole body</tissue>
    </source>
</reference>
<evidence type="ECO:0000259" key="8">
    <source>
        <dbReference type="Pfam" id="PF02199"/>
    </source>
</evidence>
<organism evidence="9 10">
    <name type="scientific">Trichomalopsis sarcophagae</name>
    <dbReference type="NCBI Taxonomy" id="543379"/>
    <lineage>
        <taxon>Eukaryota</taxon>
        <taxon>Metazoa</taxon>
        <taxon>Ecdysozoa</taxon>
        <taxon>Arthropoda</taxon>
        <taxon>Hexapoda</taxon>
        <taxon>Insecta</taxon>
        <taxon>Pterygota</taxon>
        <taxon>Neoptera</taxon>
        <taxon>Endopterygota</taxon>
        <taxon>Hymenoptera</taxon>
        <taxon>Apocrita</taxon>
        <taxon>Proctotrupomorpha</taxon>
        <taxon>Chalcidoidea</taxon>
        <taxon>Pteromalidae</taxon>
        <taxon>Pteromalinae</taxon>
        <taxon>Trichomalopsis</taxon>
    </lineage>
</organism>
<evidence type="ECO:0000256" key="3">
    <source>
        <dbReference type="ARBA" id="ARBA00022729"/>
    </source>
</evidence>
<evidence type="ECO:0000313" key="9">
    <source>
        <dbReference type="EMBL" id="OXU28882.1"/>
    </source>
</evidence>
<accession>A0A232FDZ9</accession>
<dbReference type="GO" id="GO:0005576">
    <property type="term" value="C:extracellular region"/>
    <property type="evidence" value="ECO:0007669"/>
    <property type="project" value="UniProtKB-SubCell"/>
</dbReference>
<dbReference type="Proteomes" id="UP000215335">
    <property type="component" value="Unassembled WGS sequence"/>
</dbReference>
<evidence type="ECO:0000256" key="5">
    <source>
        <dbReference type="ARBA" id="ARBA00023180"/>
    </source>
</evidence>
<comment type="subcellular location">
    <subcellularLocation>
        <location evidence="1">Secreted</location>
    </subcellularLocation>
</comment>
<keyword evidence="2" id="KW-0964">Secreted</keyword>
<sequence length="90" mass="10177">MRTLLLCVFGIILLNYFEQVCSHVIDDCTLGENYWCSSESNAKKCEKMDVCFPPTDKDDYIKMKPIAEVPPDPENISEGIKHNPFGGYIG</sequence>
<name>A0A232FDZ9_9HYME</name>
<evidence type="ECO:0000256" key="1">
    <source>
        <dbReference type="ARBA" id="ARBA00004613"/>
    </source>
</evidence>
<dbReference type="InterPro" id="IPR003119">
    <property type="entry name" value="SAP_A"/>
</dbReference>
<feature type="region of interest" description="Disordered" evidence="6">
    <location>
        <begin position="68"/>
        <end position="90"/>
    </location>
</feature>
<protein>
    <recommendedName>
        <fullName evidence="8">Saposin A-type domain-containing protein</fullName>
    </recommendedName>
</protein>
<comment type="caution">
    <text evidence="9">The sequence shown here is derived from an EMBL/GenBank/DDBJ whole genome shotgun (WGS) entry which is preliminary data.</text>
</comment>
<feature type="chain" id="PRO_5013189578" description="Saposin A-type domain-containing protein" evidence="7">
    <location>
        <begin position="23"/>
        <end position="90"/>
    </location>
</feature>
<proteinExistence type="predicted"/>
<dbReference type="AlphaFoldDB" id="A0A232FDZ9"/>
<keyword evidence="4" id="KW-1015">Disulfide bond</keyword>
<feature type="signal peptide" evidence="7">
    <location>
        <begin position="1"/>
        <end position="22"/>
    </location>
</feature>